<evidence type="ECO:0000313" key="2">
    <source>
        <dbReference type="EMBL" id="CDQ23663.1"/>
    </source>
</evidence>
<dbReference type="CDD" id="cd04301">
    <property type="entry name" value="NAT_SF"/>
    <property type="match status" value="1"/>
</dbReference>
<gene>
    <name evidence="2" type="ORF">BN983_01914</name>
</gene>
<dbReference type="EMBL" id="CCDI010000002">
    <property type="protein sequence ID" value="CDQ23663.1"/>
    <property type="molecule type" value="Genomic_DNA"/>
</dbReference>
<organism evidence="2 3">
    <name type="scientific">Halobacillus karajensis</name>
    <dbReference type="NCBI Taxonomy" id="195088"/>
    <lineage>
        <taxon>Bacteria</taxon>
        <taxon>Bacillati</taxon>
        <taxon>Bacillota</taxon>
        <taxon>Bacilli</taxon>
        <taxon>Bacillales</taxon>
        <taxon>Bacillaceae</taxon>
        <taxon>Halobacillus</taxon>
    </lineage>
</organism>
<dbReference type="PROSITE" id="PS51186">
    <property type="entry name" value="GNAT"/>
    <property type="match status" value="1"/>
</dbReference>
<dbReference type="Proteomes" id="UP000028868">
    <property type="component" value="Unassembled WGS sequence"/>
</dbReference>
<accession>A0A024P4J0</accession>
<evidence type="ECO:0000259" key="1">
    <source>
        <dbReference type="PROSITE" id="PS51186"/>
    </source>
</evidence>
<proteinExistence type="predicted"/>
<evidence type="ECO:0000313" key="3">
    <source>
        <dbReference type="Proteomes" id="UP000028868"/>
    </source>
</evidence>
<dbReference type="Gene3D" id="3.40.630.30">
    <property type="match status" value="1"/>
</dbReference>
<protein>
    <submittedName>
        <fullName evidence="2">Acetyltransferase (GNAT) family protein</fullName>
    </submittedName>
</protein>
<comment type="caution">
    <text evidence="2">The sequence shown here is derived from an EMBL/GenBank/DDBJ whole genome shotgun (WGS) entry which is preliminary data.</text>
</comment>
<reference evidence="3" key="1">
    <citation type="submission" date="2014-03" db="EMBL/GenBank/DDBJ databases">
        <authorList>
            <person name="Urmite Genomes U."/>
        </authorList>
    </citation>
    <scope>NUCLEOTIDE SEQUENCE [LARGE SCALE GENOMIC DNA]</scope>
    <source>
        <strain evidence="3">HD-03</strain>
    </source>
</reference>
<dbReference type="InterPro" id="IPR000182">
    <property type="entry name" value="GNAT_dom"/>
</dbReference>
<name>A0A024P4J0_9BACI</name>
<dbReference type="InterPro" id="IPR016181">
    <property type="entry name" value="Acyl_CoA_acyltransferase"/>
</dbReference>
<dbReference type="GO" id="GO:0016747">
    <property type="term" value="F:acyltransferase activity, transferring groups other than amino-acyl groups"/>
    <property type="evidence" value="ECO:0007669"/>
    <property type="project" value="InterPro"/>
</dbReference>
<sequence>MRRSKLNILIYIKEKKLLTNNNEIIACAGAFIKEDLPYCFYKQSEYGFIGDVYVTNNFRRKGLAQGLTHKTLEWFSTKNIQTVRLLASEDAKELYKAFGFEETDQMILNLE</sequence>
<keyword evidence="3" id="KW-1185">Reference proteome</keyword>
<reference evidence="2 3" key="2">
    <citation type="submission" date="2014-05" db="EMBL/GenBank/DDBJ databases">
        <title>Draft genome sequence of Halobacillus karajensis HK-03.</title>
        <authorList>
            <person name="Khelaifia S."/>
            <person name="Croce O."/>
            <person name="Lagier J.C."/>
            <person name="Raoult D."/>
        </authorList>
    </citation>
    <scope>NUCLEOTIDE SEQUENCE [LARGE SCALE GENOMIC DNA]</scope>
    <source>
        <strain evidence="2 3">HD-03</strain>
    </source>
</reference>
<dbReference type="Pfam" id="PF00583">
    <property type="entry name" value="Acetyltransf_1"/>
    <property type="match status" value="1"/>
</dbReference>
<dbReference type="SUPFAM" id="SSF55729">
    <property type="entry name" value="Acyl-CoA N-acyltransferases (Nat)"/>
    <property type="match status" value="1"/>
</dbReference>
<dbReference type="AlphaFoldDB" id="A0A024P4J0"/>
<feature type="domain" description="N-acetyltransferase" evidence="1">
    <location>
        <begin position="1"/>
        <end position="111"/>
    </location>
</feature>